<gene>
    <name evidence="2" type="ORF">TCEB3V08_LOCUS13104</name>
</gene>
<accession>A0A7R9HD93</accession>
<protein>
    <submittedName>
        <fullName evidence="2">Uncharacterized protein</fullName>
    </submittedName>
</protein>
<organism evidence="2">
    <name type="scientific">Timema cristinae</name>
    <name type="common">Walking stick</name>
    <dbReference type="NCBI Taxonomy" id="61476"/>
    <lineage>
        <taxon>Eukaryota</taxon>
        <taxon>Metazoa</taxon>
        <taxon>Ecdysozoa</taxon>
        <taxon>Arthropoda</taxon>
        <taxon>Hexapoda</taxon>
        <taxon>Insecta</taxon>
        <taxon>Pterygota</taxon>
        <taxon>Neoptera</taxon>
        <taxon>Polyneoptera</taxon>
        <taxon>Phasmatodea</taxon>
        <taxon>Timematodea</taxon>
        <taxon>Timematoidea</taxon>
        <taxon>Timematidae</taxon>
        <taxon>Timema</taxon>
    </lineage>
</organism>
<dbReference type="EMBL" id="OC333001">
    <property type="protein sequence ID" value="CAD7417909.1"/>
    <property type="molecule type" value="Genomic_DNA"/>
</dbReference>
<proteinExistence type="predicted"/>
<feature type="compositionally biased region" description="Polar residues" evidence="1">
    <location>
        <begin position="13"/>
        <end position="23"/>
    </location>
</feature>
<dbReference type="AlphaFoldDB" id="A0A7R9HD93"/>
<sequence length="23" mass="2590">MTSSIASKWARNVSPSVKNWPRS</sequence>
<feature type="region of interest" description="Disordered" evidence="1">
    <location>
        <begin position="1"/>
        <end position="23"/>
    </location>
</feature>
<evidence type="ECO:0000313" key="2">
    <source>
        <dbReference type="EMBL" id="CAD7417909.1"/>
    </source>
</evidence>
<reference evidence="2" key="1">
    <citation type="submission" date="2020-11" db="EMBL/GenBank/DDBJ databases">
        <authorList>
            <person name="Tran Van P."/>
        </authorList>
    </citation>
    <scope>NUCLEOTIDE SEQUENCE</scope>
</reference>
<evidence type="ECO:0000256" key="1">
    <source>
        <dbReference type="SAM" id="MobiDB-lite"/>
    </source>
</evidence>
<name>A0A7R9HD93_TIMCR</name>